<evidence type="ECO:0000256" key="5">
    <source>
        <dbReference type="ARBA" id="ARBA00022692"/>
    </source>
</evidence>
<dbReference type="InterPro" id="IPR036396">
    <property type="entry name" value="Cyt_P450_sf"/>
</dbReference>
<keyword evidence="11" id="KW-0472">Membrane</keyword>
<evidence type="ECO:0008006" key="14">
    <source>
        <dbReference type="Google" id="ProtNLM"/>
    </source>
</evidence>
<dbReference type="GO" id="GO:0004497">
    <property type="term" value="F:monooxygenase activity"/>
    <property type="evidence" value="ECO:0007669"/>
    <property type="project" value="UniProtKB-KW"/>
</dbReference>
<dbReference type="GO" id="GO:0016705">
    <property type="term" value="F:oxidoreductase activity, acting on paired donors, with incorporation or reduction of molecular oxygen"/>
    <property type="evidence" value="ECO:0007669"/>
    <property type="project" value="InterPro"/>
</dbReference>
<keyword evidence="5" id="KW-0812">Transmembrane</keyword>
<dbReference type="GO" id="GO:0005506">
    <property type="term" value="F:iron ion binding"/>
    <property type="evidence" value="ECO:0007669"/>
    <property type="project" value="InterPro"/>
</dbReference>
<dbReference type="Proteomes" id="UP000008021">
    <property type="component" value="Chromosome 1"/>
</dbReference>
<comment type="similarity">
    <text evidence="3">Belongs to the cytochrome P450 family.</text>
</comment>
<evidence type="ECO:0000256" key="11">
    <source>
        <dbReference type="ARBA" id="ARBA00023136"/>
    </source>
</evidence>
<dbReference type="Gramene" id="OMERI01G41270.1">
    <property type="protein sequence ID" value="OMERI01G41270.1"/>
    <property type="gene ID" value="OMERI01G41270"/>
</dbReference>
<dbReference type="GO" id="GO:0016020">
    <property type="term" value="C:membrane"/>
    <property type="evidence" value="ECO:0007669"/>
    <property type="project" value="UniProtKB-SubCell"/>
</dbReference>
<evidence type="ECO:0000256" key="7">
    <source>
        <dbReference type="ARBA" id="ARBA00022989"/>
    </source>
</evidence>
<evidence type="ECO:0000256" key="6">
    <source>
        <dbReference type="ARBA" id="ARBA00022723"/>
    </source>
</evidence>
<dbReference type="Gene3D" id="1.10.630.10">
    <property type="entry name" value="Cytochrome P450"/>
    <property type="match status" value="1"/>
</dbReference>
<evidence type="ECO:0000313" key="13">
    <source>
        <dbReference type="Proteomes" id="UP000008021"/>
    </source>
</evidence>
<evidence type="ECO:0000256" key="8">
    <source>
        <dbReference type="ARBA" id="ARBA00023002"/>
    </source>
</evidence>
<keyword evidence="10" id="KW-0503">Monooxygenase</keyword>
<reference evidence="12" key="2">
    <citation type="submission" date="2018-05" db="EMBL/GenBank/DDBJ databases">
        <title>OmerRS3 (Oryza meridionalis Reference Sequence Version 3).</title>
        <authorList>
            <person name="Zhang J."/>
            <person name="Kudrna D."/>
            <person name="Lee S."/>
            <person name="Talag J."/>
            <person name="Welchert J."/>
            <person name="Wing R.A."/>
        </authorList>
    </citation>
    <scope>NUCLEOTIDE SEQUENCE [LARGE SCALE GENOMIC DNA]</scope>
    <source>
        <strain evidence="12">cv. OR44</strain>
    </source>
</reference>
<keyword evidence="4" id="KW-0349">Heme</keyword>
<dbReference type="EnsemblPlants" id="OMERI01G41270.1">
    <property type="protein sequence ID" value="OMERI01G41270.1"/>
    <property type="gene ID" value="OMERI01G41270"/>
</dbReference>
<evidence type="ECO:0000256" key="10">
    <source>
        <dbReference type="ARBA" id="ARBA00023033"/>
    </source>
</evidence>
<accession>A0A0E0CD61</accession>
<dbReference type="HOGENOM" id="CLU_2227438_0_0_1"/>
<name>A0A0E0CD61_9ORYZ</name>
<dbReference type="AlphaFoldDB" id="A0A0E0CD61"/>
<keyword evidence="8" id="KW-0560">Oxidoreductase</keyword>
<evidence type="ECO:0000256" key="9">
    <source>
        <dbReference type="ARBA" id="ARBA00023004"/>
    </source>
</evidence>
<keyword evidence="7" id="KW-1133">Transmembrane helix</keyword>
<evidence type="ECO:0000256" key="4">
    <source>
        <dbReference type="ARBA" id="ARBA00022617"/>
    </source>
</evidence>
<dbReference type="PANTHER" id="PTHR47953">
    <property type="entry name" value="OS08G0105600 PROTEIN"/>
    <property type="match status" value="1"/>
</dbReference>
<evidence type="ECO:0000313" key="12">
    <source>
        <dbReference type="EnsemblPlants" id="OMERI01G41270.1"/>
    </source>
</evidence>
<organism evidence="12">
    <name type="scientific">Oryza meridionalis</name>
    <dbReference type="NCBI Taxonomy" id="40149"/>
    <lineage>
        <taxon>Eukaryota</taxon>
        <taxon>Viridiplantae</taxon>
        <taxon>Streptophyta</taxon>
        <taxon>Embryophyta</taxon>
        <taxon>Tracheophyta</taxon>
        <taxon>Spermatophyta</taxon>
        <taxon>Magnoliopsida</taxon>
        <taxon>Liliopsida</taxon>
        <taxon>Poales</taxon>
        <taxon>Poaceae</taxon>
        <taxon>BOP clade</taxon>
        <taxon>Oryzoideae</taxon>
        <taxon>Oryzeae</taxon>
        <taxon>Oryzinae</taxon>
        <taxon>Oryza</taxon>
    </lineage>
</organism>
<dbReference type="PANTHER" id="PTHR47953:SF19">
    <property type="entry name" value="OS06G0641600 PROTEIN"/>
    <property type="match status" value="1"/>
</dbReference>
<evidence type="ECO:0000256" key="1">
    <source>
        <dbReference type="ARBA" id="ARBA00001971"/>
    </source>
</evidence>
<proteinExistence type="inferred from homology"/>
<evidence type="ECO:0000256" key="3">
    <source>
        <dbReference type="ARBA" id="ARBA00010617"/>
    </source>
</evidence>
<protein>
    <recommendedName>
        <fullName evidence="14">Cytochrome P450</fullName>
    </recommendedName>
</protein>
<dbReference type="InterPro" id="IPR052306">
    <property type="entry name" value="CYP450_71D"/>
</dbReference>
<keyword evidence="13" id="KW-1185">Reference proteome</keyword>
<keyword evidence="6" id="KW-0479">Metal-binding</keyword>
<reference evidence="12" key="1">
    <citation type="submission" date="2015-04" db="UniProtKB">
        <authorList>
            <consortium name="EnsemblPlants"/>
        </authorList>
    </citation>
    <scope>IDENTIFICATION</scope>
</reference>
<keyword evidence="9" id="KW-0408">Iron</keyword>
<dbReference type="STRING" id="40149.A0A0E0CD61"/>
<evidence type="ECO:0000256" key="2">
    <source>
        <dbReference type="ARBA" id="ARBA00004167"/>
    </source>
</evidence>
<dbReference type="SUPFAM" id="SSF48264">
    <property type="entry name" value="Cytochrome P450"/>
    <property type="match status" value="1"/>
</dbReference>
<comment type="cofactor">
    <cofactor evidence="1">
        <name>heme</name>
        <dbReference type="ChEBI" id="CHEBI:30413"/>
    </cofactor>
</comment>
<dbReference type="GO" id="GO:0020037">
    <property type="term" value="F:heme binding"/>
    <property type="evidence" value="ECO:0007669"/>
    <property type="project" value="InterPro"/>
</dbReference>
<sequence length="106" mass="12366">MQWRKRNQIYEKSLEAKALSKRQTSKGNFITFKWFLPCGAGRRICPGLMFKLSDIELTLASLLYHSSWRLPTRSYSNKLDMTEANEITTHRRIDICLEATPFVPRG</sequence>
<comment type="subcellular location">
    <subcellularLocation>
        <location evidence="2">Membrane</location>
        <topology evidence="2">Single-pass membrane protein</topology>
    </subcellularLocation>
</comment>